<organism evidence="2 3">
    <name type="scientific">Tulasnella calospora MUT 4182</name>
    <dbReference type="NCBI Taxonomy" id="1051891"/>
    <lineage>
        <taxon>Eukaryota</taxon>
        <taxon>Fungi</taxon>
        <taxon>Dikarya</taxon>
        <taxon>Basidiomycota</taxon>
        <taxon>Agaricomycotina</taxon>
        <taxon>Agaricomycetes</taxon>
        <taxon>Cantharellales</taxon>
        <taxon>Tulasnellaceae</taxon>
        <taxon>Tulasnella</taxon>
    </lineage>
</organism>
<dbReference type="STRING" id="1051891.A0A0C3QKD2"/>
<gene>
    <name evidence="2" type="ORF">M407DRAFT_18107</name>
</gene>
<reference evidence="2 3" key="1">
    <citation type="submission" date="2014-04" db="EMBL/GenBank/DDBJ databases">
        <authorList>
            <consortium name="DOE Joint Genome Institute"/>
            <person name="Kuo A."/>
            <person name="Girlanda M."/>
            <person name="Perotto S."/>
            <person name="Kohler A."/>
            <person name="Nagy L.G."/>
            <person name="Floudas D."/>
            <person name="Copeland A."/>
            <person name="Barry K.W."/>
            <person name="Cichocki N."/>
            <person name="Veneault-Fourrey C."/>
            <person name="LaButti K."/>
            <person name="Lindquist E.A."/>
            <person name="Lipzen A."/>
            <person name="Lundell T."/>
            <person name="Morin E."/>
            <person name="Murat C."/>
            <person name="Sun H."/>
            <person name="Tunlid A."/>
            <person name="Henrissat B."/>
            <person name="Grigoriev I.V."/>
            <person name="Hibbett D.S."/>
            <person name="Martin F."/>
            <person name="Nordberg H.P."/>
            <person name="Cantor M.N."/>
            <person name="Hua S.X."/>
        </authorList>
    </citation>
    <scope>NUCLEOTIDE SEQUENCE [LARGE SCALE GENOMIC DNA]</scope>
    <source>
        <strain evidence="2 3">MUT 4182</strain>
    </source>
</reference>
<protein>
    <submittedName>
        <fullName evidence="2">Uncharacterized protein</fullName>
    </submittedName>
</protein>
<proteinExistence type="predicted"/>
<feature type="region of interest" description="Disordered" evidence="1">
    <location>
        <begin position="1"/>
        <end position="24"/>
    </location>
</feature>
<dbReference type="EMBL" id="KN822951">
    <property type="protein sequence ID" value="KIO32950.1"/>
    <property type="molecule type" value="Genomic_DNA"/>
</dbReference>
<keyword evidence="3" id="KW-1185">Reference proteome</keyword>
<evidence type="ECO:0000256" key="1">
    <source>
        <dbReference type="SAM" id="MobiDB-lite"/>
    </source>
</evidence>
<evidence type="ECO:0000313" key="3">
    <source>
        <dbReference type="Proteomes" id="UP000054248"/>
    </source>
</evidence>
<feature type="compositionally biased region" description="Polar residues" evidence="1">
    <location>
        <begin position="9"/>
        <end position="23"/>
    </location>
</feature>
<dbReference type="Proteomes" id="UP000054248">
    <property type="component" value="Unassembled WGS sequence"/>
</dbReference>
<evidence type="ECO:0000313" key="2">
    <source>
        <dbReference type="EMBL" id="KIO32950.1"/>
    </source>
</evidence>
<reference evidence="3" key="2">
    <citation type="submission" date="2015-01" db="EMBL/GenBank/DDBJ databases">
        <title>Evolutionary Origins and Diversification of the Mycorrhizal Mutualists.</title>
        <authorList>
            <consortium name="DOE Joint Genome Institute"/>
            <consortium name="Mycorrhizal Genomics Consortium"/>
            <person name="Kohler A."/>
            <person name="Kuo A."/>
            <person name="Nagy L.G."/>
            <person name="Floudas D."/>
            <person name="Copeland A."/>
            <person name="Barry K.W."/>
            <person name="Cichocki N."/>
            <person name="Veneault-Fourrey C."/>
            <person name="LaButti K."/>
            <person name="Lindquist E.A."/>
            <person name="Lipzen A."/>
            <person name="Lundell T."/>
            <person name="Morin E."/>
            <person name="Murat C."/>
            <person name="Riley R."/>
            <person name="Ohm R."/>
            <person name="Sun H."/>
            <person name="Tunlid A."/>
            <person name="Henrissat B."/>
            <person name="Grigoriev I.V."/>
            <person name="Hibbett D.S."/>
            <person name="Martin F."/>
        </authorList>
    </citation>
    <scope>NUCLEOTIDE SEQUENCE [LARGE SCALE GENOMIC DNA]</scope>
    <source>
        <strain evidence="3">MUT 4182</strain>
    </source>
</reference>
<dbReference type="AlphaFoldDB" id="A0A0C3QKD2"/>
<accession>A0A0C3QKD2</accession>
<dbReference type="HOGENOM" id="CLU_1321745_0_0_1"/>
<name>A0A0C3QKD2_9AGAM</name>
<dbReference type="OrthoDB" id="2686745at2759"/>
<sequence>MLPFENVARTATPNDPGSPQTLKTPKRAGEFLVSPGPDNLGINPGLRLFFKSLWFNESAKKKNDSDPAATATAAAAAAAAPAALIPRPPGEKGKNGWNLQEVMSLKDDDGLYAEILRAARHCISRSGLDWDSTYSEQDPGRLAACFRELKKQQPYLERFQGDWPAKEMVISALQNRRKTRTAKTKAKLATDQVTQNEMARVDEAIAAE</sequence>